<gene>
    <name evidence="1" type="ORF">UFOVP591_11</name>
</gene>
<dbReference type="EMBL" id="LR796555">
    <property type="protein sequence ID" value="CAB4151316.1"/>
    <property type="molecule type" value="Genomic_DNA"/>
</dbReference>
<organism evidence="1">
    <name type="scientific">uncultured Caudovirales phage</name>
    <dbReference type="NCBI Taxonomy" id="2100421"/>
    <lineage>
        <taxon>Viruses</taxon>
        <taxon>Duplodnaviria</taxon>
        <taxon>Heunggongvirae</taxon>
        <taxon>Uroviricota</taxon>
        <taxon>Caudoviricetes</taxon>
        <taxon>Peduoviridae</taxon>
        <taxon>Maltschvirus</taxon>
        <taxon>Maltschvirus maltsch</taxon>
    </lineage>
</organism>
<protein>
    <submittedName>
        <fullName evidence="1">Uncharacterized protein</fullName>
    </submittedName>
</protein>
<evidence type="ECO:0000313" key="1">
    <source>
        <dbReference type="EMBL" id="CAB4151316.1"/>
    </source>
</evidence>
<reference evidence="1" key="1">
    <citation type="submission" date="2020-04" db="EMBL/GenBank/DDBJ databases">
        <authorList>
            <person name="Chiriac C."/>
            <person name="Salcher M."/>
            <person name="Ghai R."/>
            <person name="Kavagutti S V."/>
        </authorList>
    </citation>
    <scope>NUCLEOTIDE SEQUENCE</scope>
</reference>
<sequence length="160" mass="16596">MAADAMYNLTASDGLVAQAALGQTINVKGATYQYFKAAGSIAAFSACTVQNDYDAEEATTTTSGAKPTLVCIPQFAVADLEYFWAPIGPFFLREDGVTKFKVNAAASCVASVKLYTTGTDGVVDDAATDLIAGLLLTETIVGAEAADCIAVQQLVTNCQD</sequence>
<name>A0A6J5N246_9CAUD</name>
<proteinExistence type="predicted"/>
<accession>A0A6J5N246</accession>